<dbReference type="AlphaFoldDB" id="A3ZWU0"/>
<gene>
    <name evidence="1" type="ORF">DSM3645_13910</name>
</gene>
<comment type="caution">
    <text evidence="1">The sequence shown here is derived from an EMBL/GenBank/DDBJ whole genome shotgun (WGS) entry which is preliminary data.</text>
</comment>
<evidence type="ECO:0000313" key="2">
    <source>
        <dbReference type="Proteomes" id="UP000004358"/>
    </source>
</evidence>
<evidence type="ECO:0000313" key="1">
    <source>
        <dbReference type="EMBL" id="EAQ79064.1"/>
    </source>
</evidence>
<proteinExistence type="predicted"/>
<dbReference type="STRING" id="314230.DSM3645_13910"/>
<organism evidence="1 2">
    <name type="scientific">Blastopirellula marina DSM 3645</name>
    <dbReference type="NCBI Taxonomy" id="314230"/>
    <lineage>
        <taxon>Bacteria</taxon>
        <taxon>Pseudomonadati</taxon>
        <taxon>Planctomycetota</taxon>
        <taxon>Planctomycetia</taxon>
        <taxon>Pirellulales</taxon>
        <taxon>Pirellulaceae</taxon>
        <taxon>Blastopirellula</taxon>
    </lineage>
</organism>
<sequence>MFGWLFSVRSAGALCRPSGGKSIITEPQAENQAKISCVERAVAPKISSGPFFSQILRKTTASAVTIYANSEQQLCPAAQTTA</sequence>
<name>A3ZWU0_9BACT</name>
<dbReference type="EMBL" id="AANZ01000016">
    <property type="protein sequence ID" value="EAQ79064.1"/>
    <property type="molecule type" value="Genomic_DNA"/>
</dbReference>
<accession>A3ZWU0</accession>
<dbReference type="HOGENOM" id="CLU_2551540_0_0_0"/>
<reference evidence="1 2" key="1">
    <citation type="submission" date="2006-02" db="EMBL/GenBank/DDBJ databases">
        <authorList>
            <person name="Amann R."/>
            <person name="Ferriera S."/>
            <person name="Johnson J."/>
            <person name="Kravitz S."/>
            <person name="Halpern A."/>
            <person name="Remington K."/>
            <person name="Beeson K."/>
            <person name="Tran B."/>
            <person name="Rogers Y.-H."/>
            <person name="Friedman R."/>
            <person name="Venter J.C."/>
        </authorList>
    </citation>
    <scope>NUCLEOTIDE SEQUENCE [LARGE SCALE GENOMIC DNA]</scope>
    <source>
        <strain evidence="1 2">DSM 3645</strain>
    </source>
</reference>
<protein>
    <submittedName>
        <fullName evidence="1">Uncharacterized protein</fullName>
    </submittedName>
</protein>
<dbReference type="Proteomes" id="UP000004358">
    <property type="component" value="Unassembled WGS sequence"/>
</dbReference>